<evidence type="ECO:0000313" key="9">
    <source>
        <dbReference type="EMBL" id="JAG08980.1"/>
    </source>
</evidence>
<reference evidence="8" key="2">
    <citation type="submission" date="2014-07" db="EMBL/GenBank/DDBJ databases">
        <authorList>
            <person name="Hull J."/>
        </authorList>
    </citation>
    <scope>NUCLEOTIDE SEQUENCE</scope>
</reference>
<reference evidence="8" key="1">
    <citation type="journal article" date="2014" name="PLoS ONE">
        <title>Transcriptome-Based Identification of ABC Transporters in the Western Tarnished Plant Bug Lygus hesperus.</title>
        <authorList>
            <person name="Hull J.J."/>
            <person name="Chaney K."/>
            <person name="Geib S.M."/>
            <person name="Fabrick J.A."/>
            <person name="Brent C.S."/>
            <person name="Walsh D."/>
            <person name="Lavine L.C."/>
        </authorList>
    </citation>
    <scope>NUCLEOTIDE SEQUENCE</scope>
</reference>
<evidence type="ECO:0000256" key="4">
    <source>
        <dbReference type="PROSITE-ProRule" id="PRU00175"/>
    </source>
</evidence>
<dbReference type="InterPro" id="IPR001841">
    <property type="entry name" value="Znf_RING"/>
</dbReference>
<protein>
    <submittedName>
        <fullName evidence="8">RING finger protein 43</fullName>
    </submittedName>
</protein>
<organism evidence="8">
    <name type="scientific">Lygus hesperus</name>
    <name type="common">Western plant bug</name>
    <dbReference type="NCBI Taxonomy" id="30085"/>
    <lineage>
        <taxon>Eukaryota</taxon>
        <taxon>Metazoa</taxon>
        <taxon>Ecdysozoa</taxon>
        <taxon>Arthropoda</taxon>
        <taxon>Hexapoda</taxon>
        <taxon>Insecta</taxon>
        <taxon>Pterygota</taxon>
        <taxon>Neoptera</taxon>
        <taxon>Paraneoptera</taxon>
        <taxon>Hemiptera</taxon>
        <taxon>Heteroptera</taxon>
        <taxon>Panheteroptera</taxon>
        <taxon>Cimicomorpha</taxon>
        <taxon>Miridae</taxon>
        <taxon>Mirini</taxon>
        <taxon>Lygus</taxon>
    </lineage>
</organism>
<dbReference type="EMBL" id="GBRD01013669">
    <property type="protein sequence ID" value="JAG52157.1"/>
    <property type="molecule type" value="Transcribed_RNA"/>
</dbReference>
<evidence type="ECO:0000313" key="12">
    <source>
        <dbReference type="EMBL" id="JAQ12485.1"/>
    </source>
</evidence>
<dbReference type="PROSITE" id="PS00518">
    <property type="entry name" value="ZF_RING_1"/>
    <property type="match status" value="1"/>
</dbReference>
<dbReference type="PROSITE" id="PS50089">
    <property type="entry name" value="ZF_RING_2"/>
    <property type="match status" value="2"/>
</dbReference>
<keyword evidence="5" id="KW-1133">Transmembrane helix</keyword>
<dbReference type="EMBL" id="GBHO01025161">
    <property type="protein sequence ID" value="JAG18443.1"/>
    <property type="molecule type" value="Transcribed_RNA"/>
</dbReference>
<dbReference type="SUPFAM" id="SSF57850">
    <property type="entry name" value="RING/U-box"/>
    <property type="match status" value="2"/>
</dbReference>
<evidence type="ECO:0000313" key="10">
    <source>
        <dbReference type="EMBL" id="JAG18443.1"/>
    </source>
</evidence>
<feature type="domain" description="RING-type" evidence="6">
    <location>
        <begin position="112"/>
        <end position="158"/>
    </location>
</feature>
<dbReference type="EMBL" id="GBHO01043829">
    <property type="protein sequence ID" value="JAF99774.1"/>
    <property type="molecule type" value="Transcribed_RNA"/>
</dbReference>
<evidence type="ECO:0000259" key="6">
    <source>
        <dbReference type="PROSITE" id="PS50089"/>
    </source>
</evidence>
<dbReference type="InterPro" id="IPR018957">
    <property type="entry name" value="Znf_C3HC4_RING-type"/>
</dbReference>
<dbReference type="EMBL" id="GBRD01013670">
    <property type="protein sequence ID" value="JAG52156.1"/>
    <property type="molecule type" value="Transcribed_RNA"/>
</dbReference>
<keyword evidence="5" id="KW-0812">Transmembrane</keyword>
<dbReference type="EMBL" id="GBHO01043830">
    <property type="protein sequence ID" value="JAF99773.1"/>
    <property type="molecule type" value="Transcribed_RNA"/>
</dbReference>
<keyword evidence="3" id="KW-0862">Zinc</keyword>
<sequence length="176" mass="19544">MAQIILGRVVVAAVIVGAGAAASAALLIRKKAKKYREGKCTLCGQDLDSENMRICVLKCRHKFHDNCIRAYVHSIRDCKMKCPMVKCTEKDAMGVAERKHFEQWAPDVMYYCNVCCKVVEKVAVQSLPCGHGFCKQCLKAYIGTLITMELPFKCPMEDCVEEIPQPVADLILGANN</sequence>
<dbReference type="AlphaFoldDB" id="A0A0A9W4J3"/>
<dbReference type="SMART" id="SM00184">
    <property type="entry name" value="RING"/>
    <property type="match status" value="2"/>
</dbReference>
<dbReference type="InterPro" id="IPR017907">
    <property type="entry name" value="Znf_RING_CS"/>
</dbReference>
<proteinExistence type="predicted"/>
<reference evidence="11" key="3">
    <citation type="submission" date="2014-09" db="EMBL/GenBank/DDBJ databases">
        <authorList>
            <person name="Magalhaes I.L.F."/>
            <person name="Oliveira U."/>
            <person name="Santos F.R."/>
            <person name="Vidigal T.H.D.A."/>
            <person name="Brescovit A.D."/>
            <person name="Santos A.J."/>
        </authorList>
    </citation>
    <scope>NUCLEOTIDE SEQUENCE</scope>
</reference>
<keyword evidence="5" id="KW-0472">Membrane</keyword>
<evidence type="ECO:0000256" key="3">
    <source>
        <dbReference type="ARBA" id="ARBA00022833"/>
    </source>
</evidence>
<evidence type="ECO:0000313" key="11">
    <source>
        <dbReference type="EMBL" id="JAG52156.1"/>
    </source>
</evidence>
<accession>A0A0A9W4J3</accession>
<name>A0A0A9W4J3_LYGHE</name>
<evidence type="ECO:0000256" key="2">
    <source>
        <dbReference type="ARBA" id="ARBA00022771"/>
    </source>
</evidence>
<evidence type="ECO:0000313" key="7">
    <source>
        <dbReference type="EMBL" id="JAF99773.1"/>
    </source>
</evidence>
<feature type="domain" description="RING-type" evidence="6">
    <location>
        <begin position="40"/>
        <end position="86"/>
    </location>
</feature>
<evidence type="ECO:0000256" key="1">
    <source>
        <dbReference type="ARBA" id="ARBA00022723"/>
    </source>
</evidence>
<dbReference type="EMBL" id="GDHC01006144">
    <property type="protein sequence ID" value="JAQ12485.1"/>
    <property type="molecule type" value="Transcribed_RNA"/>
</dbReference>
<reference evidence="12" key="4">
    <citation type="journal article" date="2016" name="Gigascience">
        <title>De novo construction of an expanded transcriptome assembly for the western tarnished plant bug, Lygus hesperus.</title>
        <authorList>
            <person name="Tassone E.E."/>
            <person name="Geib S.M."/>
            <person name="Hall B."/>
            <person name="Fabrick J.A."/>
            <person name="Brent C.S."/>
            <person name="Hull J.J."/>
        </authorList>
    </citation>
    <scope>NUCLEOTIDE SEQUENCE</scope>
</reference>
<dbReference type="InterPro" id="IPR013083">
    <property type="entry name" value="Znf_RING/FYVE/PHD"/>
</dbReference>
<dbReference type="EMBL" id="GBHO01034624">
    <property type="protein sequence ID" value="JAG08980.1"/>
    <property type="molecule type" value="Transcribed_RNA"/>
</dbReference>
<gene>
    <name evidence="8" type="primary">RNF43_2</name>
    <name evidence="9" type="synonym">RNF43_0</name>
    <name evidence="10" type="synonym">RNF43_1</name>
    <name evidence="7" type="synonym">RNF43_3</name>
    <name evidence="9" type="ORF">CM83_65129</name>
    <name evidence="10" type="ORF">CM83_65130</name>
    <name evidence="8" type="ORF">CM83_65131</name>
    <name evidence="7" type="ORF">CM83_65132</name>
    <name evidence="12" type="ORF">g.46571</name>
</gene>
<keyword evidence="2 4" id="KW-0863">Zinc-finger</keyword>
<evidence type="ECO:0000256" key="5">
    <source>
        <dbReference type="SAM" id="Phobius"/>
    </source>
</evidence>
<evidence type="ECO:0000313" key="8">
    <source>
        <dbReference type="EMBL" id="JAF99774.1"/>
    </source>
</evidence>
<dbReference type="GO" id="GO:0008270">
    <property type="term" value="F:zinc ion binding"/>
    <property type="evidence" value="ECO:0007669"/>
    <property type="project" value="UniProtKB-KW"/>
</dbReference>
<feature type="transmembrane region" description="Helical" evidence="5">
    <location>
        <begin position="6"/>
        <end position="28"/>
    </location>
</feature>
<dbReference type="Gene3D" id="3.30.40.10">
    <property type="entry name" value="Zinc/RING finger domain, C3HC4 (zinc finger)"/>
    <property type="match status" value="2"/>
</dbReference>
<keyword evidence="1" id="KW-0479">Metal-binding</keyword>
<dbReference type="Pfam" id="PF00097">
    <property type="entry name" value="zf-C3HC4"/>
    <property type="match status" value="1"/>
</dbReference>